<comment type="caution">
    <text evidence="2">The sequence shown here is derived from an EMBL/GenBank/DDBJ whole genome shotgun (WGS) entry which is preliminary data.</text>
</comment>
<accession>A0ABQ7S6P6</accession>
<evidence type="ECO:0000313" key="2">
    <source>
        <dbReference type="EMBL" id="KAG9509079.1"/>
    </source>
</evidence>
<dbReference type="EMBL" id="JAIFTH010000693">
    <property type="protein sequence ID" value="KAG9509079.1"/>
    <property type="molecule type" value="Genomic_DNA"/>
</dbReference>
<evidence type="ECO:0000313" key="3">
    <source>
        <dbReference type="Proteomes" id="UP000825002"/>
    </source>
</evidence>
<dbReference type="Gene3D" id="3.40.50.1820">
    <property type="entry name" value="alpha/beta hydrolase"/>
    <property type="match status" value="1"/>
</dbReference>
<dbReference type="Pfam" id="PF00561">
    <property type="entry name" value="Abhydrolase_1"/>
    <property type="match status" value="2"/>
</dbReference>
<keyword evidence="2" id="KW-0378">Hydrolase</keyword>
<dbReference type="PANTHER" id="PTHR46331:SF2">
    <property type="entry name" value="VALACYCLOVIR HYDROLASE"/>
    <property type="match status" value="1"/>
</dbReference>
<gene>
    <name evidence="2" type="primary">BPHL</name>
    <name evidence="2" type="ORF">GZH46_02413</name>
</gene>
<dbReference type="GO" id="GO:0016787">
    <property type="term" value="F:hydrolase activity"/>
    <property type="evidence" value="ECO:0007669"/>
    <property type="project" value="UniProtKB-KW"/>
</dbReference>
<protein>
    <submittedName>
        <fullName evidence="2">Valacyclovir hydrolase</fullName>
    </submittedName>
</protein>
<evidence type="ECO:0000259" key="1">
    <source>
        <dbReference type="Pfam" id="PF00561"/>
    </source>
</evidence>
<dbReference type="SUPFAM" id="SSF53474">
    <property type="entry name" value="alpha/beta-Hydrolases"/>
    <property type="match status" value="1"/>
</dbReference>
<dbReference type="InterPro" id="IPR000073">
    <property type="entry name" value="AB_hydrolase_1"/>
</dbReference>
<dbReference type="InterPro" id="IPR029058">
    <property type="entry name" value="AB_hydrolase_fold"/>
</dbReference>
<organism evidence="2 3">
    <name type="scientific">Fragariocoptes setiger</name>
    <dbReference type="NCBI Taxonomy" id="1670756"/>
    <lineage>
        <taxon>Eukaryota</taxon>
        <taxon>Metazoa</taxon>
        <taxon>Ecdysozoa</taxon>
        <taxon>Arthropoda</taxon>
        <taxon>Chelicerata</taxon>
        <taxon>Arachnida</taxon>
        <taxon>Acari</taxon>
        <taxon>Acariformes</taxon>
        <taxon>Trombidiformes</taxon>
        <taxon>Prostigmata</taxon>
        <taxon>Eupodina</taxon>
        <taxon>Eriophyoidea</taxon>
        <taxon>Phytoptidae</taxon>
        <taxon>Fragariocoptes</taxon>
    </lineage>
</organism>
<dbReference type="PANTHER" id="PTHR46331">
    <property type="entry name" value="VALACYCLOVIR HYDROLASE"/>
    <property type="match status" value="1"/>
</dbReference>
<name>A0ABQ7S6P6_9ACAR</name>
<feature type="domain" description="AB hydrolase-1" evidence="1">
    <location>
        <begin position="150"/>
        <end position="217"/>
    </location>
</feature>
<sequence length="234" mass="26323">MVLLLIPGAIGCTVSDFPDQLNGGLDTNKFTIIAIDLPGYGKSRPPERMYSVESYPNDARKAGMLMAKLGYHLYSVLGWSDGAKIALLLAIENQARVEKLVVWGVVPYCSAHDLTAVSRTRDTSIFDPKSRELYVKAYGEELFEQLWHKHVDYCVSFTGNAVAIWDIRDRMKTIKCPTLILHGDKDPLIDKEHPGTAERLIPDSRLVRFANGSHNIHQTYAKEFNKIVTDFLLE</sequence>
<dbReference type="PRINTS" id="PR00111">
    <property type="entry name" value="ABHYDROLASE"/>
</dbReference>
<keyword evidence="3" id="KW-1185">Reference proteome</keyword>
<feature type="domain" description="AB hydrolase-1" evidence="1">
    <location>
        <begin position="2"/>
        <end position="115"/>
    </location>
</feature>
<dbReference type="Proteomes" id="UP000825002">
    <property type="component" value="Unassembled WGS sequence"/>
</dbReference>
<proteinExistence type="predicted"/>
<reference evidence="2 3" key="1">
    <citation type="submission" date="2020-10" db="EMBL/GenBank/DDBJ databases">
        <authorList>
            <person name="Klimov P.B."/>
            <person name="Dyachkov S.M."/>
            <person name="Chetverikov P.E."/>
        </authorList>
    </citation>
    <scope>NUCLEOTIDE SEQUENCE [LARGE SCALE GENOMIC DNA]</scope>
    <source>
        <strain evidence="2">BMOC 18-1129-001#AD2665</strain>
        <tissue evidence="2">Entire mites</tissue>
    </source>
</reference>